<evidence type="ECO:0000313" key="8">
    <source>
        <dbReference type="WBParaSite" id="MhA1_Contig88.frz3.gene21"/>
    </source>
</evidence>
<evidence type="ECO:0000256" key="5">
    <source>
        <dbReference type="SAM" id="MobiDB-lite"/>
    </source>
</evidence>
<name>A0A1I8C081_MELHA</name>
<proteinExistence type="predicted"/>
<dbReference type="InterPro" id="IPR038599">
    <property type="entry name" value="LAP1C-like_C_sf"/>
</dbReference>
<keyword evidence="3 6" id="KW-1133">Transmembrane helix</keyword>
<reference evidence="8" key="1">
    <citation type="submission" date="2016-11" db="UniProtKB">
        <authorList>
            <consortium name="WormBaseParasite"/>
        </authorList>
    </citation>
    <scope>IDENTIFICATION</scope>
</reference>
<feature type="compositionally biased region" description="Acidic residues" evidence="5">
    <location>
        <begin position="25"/>
        <end position="37"/>
    </location>
</feature>
<dbReference type="AlphaFoldDB" id="A0A1I8C081"/>
<sequence length="407" mass="47672">MRIWHRRSLKADLNESSTIRSIGMEEQDEEDFDDGDEAIPSRGRYFPNLLKADDDEDDEKARRRRSNKIVNNSWPPMTSSTLDPYEVEEDSDEEDNEDFDNLYQSQSHRQSRVIGWRIPNRQERTQSRSTSSPQRRRRSFASYEQSAFDSEQNGFSKAFNGFIFICFILLLIFLFYYVLPYYFSYGHLTPKQRYVNFRKELTQYLSKEFDEHLNTKTYKILSYIAAKISERDELQLSCNDRRLSPLTLLIADSSFKKANFLAGNFSDILQRNWPYRLLRHHLNSNITRIQLDRGILTPFVVEKQSTTFALSLEGLEKLSDKAPLFLHSLADPDSSPLLFTQHNVLIIGTLHLLDREMETGNSQTSCDERIEKYGDDSIIIDTVIPPRGAAEINTEWFNYGEFRIRQN</sequence>
<feature type="region of interest" description="Disordered" evidence="5">
    <location>
        <begin position="18"/>
        <end position="138"/>
    </location>
</feature>
<evidence type="ECO:0000256" key="3">
    <source>
        <dbReference type="ARBA" id="ARBA00022989"/>
    </source>
</evidence>
<evidence type="ECO:0000256" key="6">
    <source>
        <dbReference type="SAM" id="Phobius"/>
    </source>
</evidence>
<feature type="compositionally biased region" description="Acidic residues" evidence="5">
    <location>
        <begin position="85"/>
        <end position="100"/>
    </location>
</feature>
<dbReference type="GO" id="GO:0016020">
    <property type="term" value="C:membrane"/>
    <property type="evidence" value="ECO:0007669"/>
    <property type="project" value="UniProtKB-SubCell"/>
</dbReference>
<dbReference type="WBParaSite" id="MhA1_Contig88.frz3.gene21">
    <property type="protein sequence ID" value="MhA1_Contig88.frz3.gene21"/>
    <property type="gene ID" value="MhA1_Contig88.frz3.gene21"/>
</dbReference>
<organism evidence="7 8">
    <name type="scientific">Meloidogyne hapla</name>
    <name type="common">Root-knot nematode worm</name>
    <dbReference type="NCBI Taxonomy" id="6305"/>
    <lineage>
        <taxon>Eukaryota</taxon>
        <taxon>Metazoa</taxon>
        <taxon>Ecdysozoa</taxon>
        <taxon>Nematoda</taxon>
        <taxon>Chromadorea</taxon>
        <taxon>Rhabditida</taxon>
        <taxon>Tylenchina</taxon>
        <taxon>Tylenchomorpha</taxon>
        <taxon>Tylenchoidea</taxon>
        <taxon>Meloidogynidae</taxon>
        <taxon>Meloidogyninae</taxon>
        <taxon>Meloidogyne</taxon>
    </lineage>
</organism>
<evidence type="ECO:0000313" key="7">
    <source>
        <dbReference type="Proteomes" id="UP000095281"/>
    </source>
</evidence>
<keyword evidence="7" id="KW-1185">Reference proteome</keyword>
<keyword evidence="2 6" id="KW-0812">Transmembrane</keyword>
<dbReference type="Gene3D" id="3.40.50.12190">
    <property type="match status" value="1"/>
</dbReference>
<keyword evidence="4 6" id="KW-0472">Membrane</keyword>
<dbReference type="Proteomes" id="UP000095281">
    <property type="component" value="Unplaced"/>
</dbReference>
<accession>A0A1I8C081</accession>
<feature type="compositionally biased region" description="Polar residues" evidence="5">
    <location>
        <begin position="68"/>
        <end position="82"/>
    </location>
</feature>
<evidence type="ECO:0000256" key="2">
    <source>
        <dbReference type="ARBA" id="ARBA00022692"/>
    </source>
</evidence>
<evidence type="ECO:0000256" key="4">
    <source>
        <dbReference type="ARBA" id="ARBA00023136"/>
    </source>
</evidence>
<protein>
    <submittedName>
        <fullName evidence="8">Uncharacterized protein</fullName>
    </submittedName>
</protein>
<evidence type="ECO:0000256" key="1">
    <source>
        <dbReference type="ARBA" id="ARBA00004370"/>
    </source>
</evidence>
<comment type="subcellular location">
    <subcellularLocation>
        <location evidence="1">Membrane</location>
    </subcellularLocation>
</comment>
<feature type="transmembrane region" description="Helical" evidence="6">
    <location>
        <begin position="162"/>
        <end position="183"/>
    </location>
</feature>